<organism evidence="4 5">
    <name type="scientific">Paenibacillus swuensis</name>
    <dbReference type="NCBI Taxonomy" id="1178515"/>
    <lineage>
        <taxon>Bacteria</taxon>
        <taxon>Bacillati</taxon>
        <taxon>Bacillota</taxon>
        <taxon>Bacilli</taxon>
        <taxon>Bacillales</taxon>
        <taxon>Paenibacillaceae</taxon>
        <taxon>Paenibacillus</taxon>
    </lineage>
</organism>
<dbReference type="PANTHER" id="PTHR43649:SF17">
    <property type="entry name" value="ABC TRANSPORTER SOLUTE BINDING PROTEIN-SUGAR TRANSPORT"/>
    <property type="match status" value="1"/>
</dbReference>
<dbReference type="Pfam" id="PF01547">
    <property type="entry name" value="SBP_bac_1"/>
    <property type="match status" value="1"/>
</dbReference>
<proteinExistence type="predicted"/>
<evidence type="ECO:0000259" key="3">
    <source>
        <dbReference type="Pfam" id="PF12010"/>
    </source>
</evidence>
<dbReference type="Pfam" id="PF12010">
    <property type="entry name" value="DUF3502"/>
    <property type="match status" value="1"/>
</dbReference>
<feature type="compositionally biased region" description="Basic and acidic residues" evidence="1">
    <location>
        <begin position="34"/>
        <end position="45"/>
    </location>
</feature>
<dbReference type="AlphaFoldDB" id="A0A172TIM6"/>
<dbReference type="STRING" id="1178515.SY83_12160"/>
<gene>
    <name evidence="4" type="ORF">SY83_12160</name>
</gene>
<protein>
    <recommendedName>
        <fullName evidence="3">DUF3502 domain-containing protein</fullName>
    </recommendedName>
</protein>
<keyword evidence="2" id="KW-0732">Signal</keyword>
<dbReference type="RefSeq" id="WP_068606832.1">
    <property type="nucleotide sequence ID" value="NZ_CP011388.1"/>
</dbReference>
<dbReference type="KEGG" id="pswu:SY83_12160"/>
<dbReference type="InterPro" id="IPR050490">
    <property type="entry name" value="Bact_solute-bd_prot1"/>
</dbReference>
<feature type="domain" description="DUF3502" evidence="3">
    <location>
        <begin position="465"/>
        <end position="531"/>
    </location>
</feature>
<dbReference type="Gene3D" id="3.40.190.10">
    <property type="entry name" value="Periplasmic binding protein-like II"/>
    <property type="match status" value="2"/>
</dbReference>
<dbReference type="InterPro" id="IPR022627">
    <property type="entry name" value="DUF3502"/>
</dbReference>
<dbReference type="SUPFAM" id="SSF53850">
    <property type="entry name" value="Periplasmic binding protein-like II"/>
    <property type="match status" value="1"/>
</dbReference>
<evidence type="ECO:0000313" key="5">
    <source>
        <dbReference type="Proteomes" id="UP000076927"/>
    </source>
</evidence>
<feature type="signal peptide" evidence="2">
    <location>
        <begin position="1"/>
        <end position="29"/>
    </location>
</feature>
<reference evidence="4 5" key="1">
    <citation type="submission" date="2015-01" db="EMBL/GenBank/DDBJ databases">
        <title>Paenibacillus swuensis/DY6/whole genome sequencing.</title>
        <authorList>
            <person name="Kim M.K."/>
            <person name="Srinivasan S."/>
            <person name="Lee J.-J."/>
        </authorList>
    </citation>
    <scope>NUCLEOTIDE SEQUENCE [LARGE SCALE GENOMIC DNA]</scope>
    <source>
        <strain evidence="4 5">DY6</strain>
    </source>
</reference>
<dbReference type="EMBL" id="CP011388">
    <property type="protein sequence ID" value="ANE46905.1"/>
    <property type="molecule type" value="Genomic_DNA"/>
</dbReference>
<evidence type="ECO:0000256" key="2">
    <source>
        <dbReference type="SAM" id="SignalP"/>
    </source>
</evidence>
<dbReference type="PROSITE" id="PS51257">
    <property type="entry name" value="PROKAR_LIPOPROTEIN"/>
    <property type="match status" value="1"/>
</dbReference>
<dbReference type="PANTHER" id="PTHR43649">
    <property type="entry name" value="ARABINOSE-BINDING PROTEIN-RELATED"/>
    <property type="match status" value="1"/>
</dbReference>
<feature type="chain" id="PRO_5038573483" description="DUF3502 domain-containing protein" evidence="2">
    <location>
        <begin position="30"/>
        <end position="533"/>
    </location>
</feature>
<keyword evidence="5" id="KW-1185">Reference proteome</keyword>
<dbReference type="PATRIC" id="fig|1178515.4.peg.2428"/>
<evidence type="ECO:0000256" key="1">
    <source>
        <dbReference type="SAM" id="MobiDB-lite"/>
    </source>
</evidence>
<sequence length="533" mass="59413">MNKTRTISLVMLSCLLVVMMVLSACNNNANNKVNEAKPATEEKTEPVVTPTPEPEPEPELAPVKLRLFHPTGKDTDPDRKLVQDEINKYLQDKGLNAELEMNGINWSQWFDKAPLILQSGEQADLMFTGSWLNYFNFAKNGAFLPLDELLEQHGQGIKESLDPRFLQAAAVNGKVYAVPTNKEIAGNGAVFFKKELADKLGIDIAAVKTGEDLDKVLETVKTKEPGVTPLFHTDNSYIGAFVLKNHPNYHAEYESISGAPNFNGISPFRYETKTGKVVYTPELPYEIERYKLLNSWFKKGYINRDAATTKAQSTDLIKAGKAWTRFGSAKPDSEKEAESGDGIPYYKIVLDPPMVTTETATGSMFAIPKKTVDAERAMMVLNLLHTDPKLVNLIVYGIEGKHYEKVSEGVIKPANGKKTFSENGYFPENNWMIGNQQLNYLSEVESANKWEMYADYNKNAGQAQLLGFLFNADSLKNEISALTNASQEFKILGSGAVDPDVVLPKMKKKMMDNGLEKVQAELQKQIDEWKASK</sequence>
<dbReference type="InterPro" id="IPR006059">
    <property type="entry name" value="SBP"/>
</dbReference>
<accession>A0A172TIM6</accession>
<evidence type="ECO:0000313" key="4">
    <source>
        <dbReference type="EMBL" id="ANE46905.1"/>
    </source>
</evidence>
<name>A0A172TIM6_9BACL</name>
<dbReference type="Proteomes" id="UP000076927">
    <property type="component" value="Chromosome"/>
</dbReference>
<feature type="region of interest" description="Disordered" evidence="1">
    <location>
        <begin position="32"/>
        <end position="61"/>
    </location>
</feature>
<dbReference type="OrthoDB" id="2522985at2"/>